<sequence>MIQVLFQILILIIVMVVLRIFRHTIAGVSQLRLLPVDISPFFLLWFMWQLSHTWPDPWFASIIFIWMLISIVITLWWGFSKGELLWNKFLIFYWRLSIIILYLGYAATIISLLLRA</sequence>
<dbReference type="Pfam" id="PF11877">
    <property type="entry name" value="DUF3397"/>
    <property type="match status" value="1"/>
</dbReference>
<feature type="transmembrane region" description="Helical" evidence="1">
    <location>
        <begin position="33"/>
        <end position="51"/>
    </location>
</feature>
<accession>A0A7X3C3V8</accession>
<reference evidence="2 3" key="1">
    <citation type="submission" date="2019-11" db="EMBL/GenBank/DDBJ databases">
        <title>Lactobacillus sp. nov. CRM56-3, isolated from fermented tea leaves.</title>
        <authorList>
            <person name="Phuengjayaem S."/>
            <person name="Tanasupawat S."/>
        </authorList>
    </citation>
    <scope>NUCLEOTIDE SEQUENCE [LARGE SCALE GENOMIC DNA]</scope>
    <source>
        <strain evidence="2 3">CRM56-3</strain>
    </source>
</reference>
<name>A0A7X3C3V8_9LACO</name>
<comment type="caution">
    <text evidence="2">The sequence shown here is derived from an EMBL/GenBank/DDBJ whole genome shotgun (WGS) entry which is preliminary data.</text>
</comment>
<dbReference type="AlphaFoldDB" id="A0A7X3C3V8"/>
<feature type="transmembrane region" description="Helical" evidence="1">
    <location>
        <begin position="91"/>
        <end position="114"/>
    </location>
</feature>
<protein>
    <submittedName>
        <fullName evidence="2">DUF3397 family protein</fullName>
    </submittedName>
</protein>
<evidence type="ECO:0000313" key="2">
    <source>
        <dbReference type="EMBL" id="MTV82922.1"/>
    </source>
</evidence>
<dbReference type="EMBL" id="WNJO01000012">
    <property type="protein sequence ID" value="MTV82922.1"/>
    <property type="molecule type" value="Genomic_DNA"/>
</dbReference>
<gene>
    <name evidence="2" type="ORF">GM612_09715</name>
</gene>
<keyword evidence="1" id="KW-1133">Transmembrane helix</keyword>
<evidence type="ECO:0000313" key="3">
    <source>
        <dbReference type="Proteomes" id="UP000466388"/>
    </source>
</evidence>
<keyword evidence="1" id="KW-0472">Membrane</keyword>
<dbReference type="InterPro" id="IPR024515">
    <property type="entry name" value="DUF3397"/>
</dbReference>
<dbReference type="Proteomes" id="UP000466388">
    <property type="component" value="Unassembled WGS sequence"/>
</dbReference>
<feature type="transmembrane region" description="Helical" evidence="1">
    <location>
        <begin position="6"/>
        <end position="21"/>
    </location>
</feature>
<feature type="transmembrane region" description="Helical" evidence="1">
    <location>
        <begin position="57"/>
        <end position="79"/>
    </location>
</feature>
<keyword evidence="3" id="KW-1185">Reference proteome</keyword>
<organism evidence="2 3">
    <name type="scientific">Secundilactobacillus folii</name>
    <dbReference type="NCBI Taxonomy" id="2678357"/>
    <lineage>
        <taxon>Bacteria</taxon>
        <taxon>Bacillati</taxon>
        <taxon>Bacillota</taxon>
        <taxon>Bacilli</taxon>
        <taxon>Lactobacillales</taxon>
        <taxon>Lactobacillaceae</taxon>
        <taxon>Secundilactobacillus</taxon>
    </lineage>
</organism>
<proteinExistence type="predicted"/>
<evidence type="ECO:0000256" key="1">
    <source>
        <dbReference type="SAM" id="Phobius"/>
    </source>
</evidence>
<keyword evidence="1" id="KW-0812">Transmembrane</keyword>